<reference evidence="1 2" key="1">
    <citation type="submission" date="2023-09" db="EMBL/GenBank/DDBJ databases">
        <authorList>
            <person name="Rey-Velasco X."/>
        </authorList>
    </citation>
    <scope>NUCLEOTIDE SEQUENCE [LARGE SCALE GENOMIC DNA]</scope>
    <source>
        <strain evidence="1 2">W345</strain>
    </source>
</reference>
<dbReference type="RefSeq" id="WP_311364731.1">
    <property type="nucleotide sequence ID" value="NZ_JAVRIC010000009.1"/>
</dbReference>
<dbReference type="Pfam" id="PF11249">
    <property type="entry name" value="DUF3047"/>
    <property type="match status" value="1"/>
</dbReference>
<proteinExistence type="predicted"/>
<dbReference type="InterPro" id="IPR021409">
    <property type="entry name" value="DUF3047"/>
</dbReference>
<evidence type="ECO:0000313" key="2">
    <source>
        <dbReference type="Proteomes" id="UP001254608"/>
    </source>
</evidence>
<name>A0ABU2WJT4_9GAMM</name>
<evidence type="ECO:0000313" key="1">
    <source>
        <dbReference type="EMBL" id="MDT0497337.1"/>
    </source>
</evidence>
<gene>
    <name evidence="1" type="ORF">RM530_08160</name>
</gene>
<comment type="caution">
    <text evidence="1">The sequence shown here is derived from an EMBL/GenBank/DDBJ whole genome shotgun (WGS) entry which is preliminary data.</text>
</comment>
<accession>A0ABU2WJT4</accession>
<protein>
    <submittedName>
        <fullName evidence="1">DUF3047 domain-containing protein</fullName>
    </submittedName>
</protein>
<dbReference type="Proteomes" id="UP001254608">
    <property type="component" value="Unassembled WGS sequence"/>
</dbReference>
<keyword evidence="2" id="KW-1185">Reference proteome</keyword>
<dbReference type="EMBL" id="JAVRIC010000009">
    <property type="protein sequence ID" value="MDT0497337.1"/>
    <property type="molecule type" value="Genomic_DNA"/>
</dbReference>
<organism evidence="1 2">
    <name type="scientific">Banduia mediterranea</name>
    <dbReference type="NCBI Taxonomy" id="3075609"/>
    <lineage>
        <taxon>Bacteria</taxon>
        <taxon>Pseudomonadati</taxon>
        <taxon>Pseudomonadota</taxon>
        <taxon>Gammaproteobacteria</taxon>
        <taxon>Nevskiales</taxon>
        <taxon>Algiphilaceae</taxon>
        <taxon>Banduia</taxon>
    </lineage>
</organism>
<sequence length="394" mass="44210">MAGVITELAVAGRRFIDTRRRRRAGQIEPAPDCARFKLRMQALLDQAPAGLIAKARWIDMPANAAPWLDSGVQLEPNDVVSWFVCGRTWASKPLDVWVSPALQVWSRIGNDGDLISASRNSHSVTADRAGTLQFGNYFPNDWADKHGNTMNPDTVYRSLKGELLILVIRWQSDALTGLKALQQSGDVDGWLAREIERLELGPQRPSGWNQLWHIPDNEIYRACQTPDGAPAICCHTHGDVGIIQHDVDFPFVPSTQIDWRWIVETLPSTIREDAVLSHDYLSIAIEFDTGKDLTYYWSSTLPVETGYICPLPAWKDKEYHVVVRSGSDGLGEWHSESRNLYADYQRHMARSMGGSPQRIVRIWLIANSVFQRGTGDCSYAGIRLSDGERVLSVL</sequence>